<dbReference type="SUPFAM" id="SSF51182">
    <property type="entry name" value="RmlC-like cupins"/>
    <property type="match status" value="1"/>
</dbReference>
<comment type="caution">
    <text evidence="2">The sequence shown here is derived from an EMBL/GenBank/DDBJ whole genome shotgun (WGS) entry which is preliminary data.</text>
</comment>
<dbReference type="PANTHER" id="PTHR36440">
    <property type="entry name" value="PUTATIVE (AFU_ORTHOLOGUE AFUA_8G07350)-RELATED"/>
    <property type="match status" value="1"/>
</dbReference>
<proteinExistence type="predicted"/>
<feature type="domain" description="Cupin type-2" evidence="1">
    <location>
        <begin position="36"/>
        <end position="105"/>
    </location>
</feature>
<dbReference type="InterPro" id="IPR053146">
    <property type="entry name" value="QDO-like"/>
</dbReference>
<dbReference type="RefSeq" id="WP_340339865.1">
    <property type="nucleotide sequence ID" value="NZ_JBBKZS010000039.1"/>
</dbReference>
<keyword evidence="3" id="KW-1185">Reference proteome</keyword>
<protein>
    <submittedName>
        <fullName evidence="2">Cupin domain-containing protein</fullName>
    </submittedName>
</protein>
<dbReference type="InterPro" id="IPR014710">
    <property type="entry name" value="RmlC-like_jellyroll"/>
</dbReference>
<dbReference type="Proteomes" id="UP001367030">
    <property type="component" value="Unassembled WGS sequence"/>
</dbReference>
<dbReference type="InterPro" id="IPR013096">
    <property type="entry name" value="Cupin_2"/>
</dbReference>
<accession>A0ABU8XIY7</accession>
<dbReference type="EMBL" id="JBBKZS010000039">
    <property type="protein sequence ID" value="MEJ8859833.1"/>
    <property type="molecule type" value="Genomic_DNA"/>
</dbReference>
<dbReference type="Gene3D" id="2.60.120.10">
    <property type="entry name" value="Jelly Rolls"/>
    <property type="match status" value="1"/>
</dbReference>
<sequence length="150" mass="15995">MSDAVSSTEQEVIRVGQIEIRYLHEAGSGRQMGCFEMRVPPGSNVPPPHSHSGNEELVYALEGTLRYSVGDETRDLKPGDSMTTPRGVVHAFSNPHAVEARALVINTPDIGAEYFREVGAIIGAGGPPDRAKLMATMQRYGLVPAAPPGA</sequence>
<dbReference type="InterPro" id="IPR011051">
    <property type="entry name" value="RmlC_Cupin_sf"/>
</dbReference>
<evidence type="ECO:0000313" key="3">
    <source>
        <dbReference type="Proteomes" id="UP001367030"/>
    </source>
</evidence>
<evidence type="ECO:0000313" key="2">
    <source>
        <dbReference type="EMBL" id="MEJ8859833.1"/>
    </source>
</evidence>
<dbReference type="PANTHER" id="PTHR36440:SF1">
    <property type="entry name" value="PUTATIVE (AFU_ORTHOLOGUE AFUA_8G07350)-RELATED"/>
    <property type="match status" value="1"/>
</dbReference>
<gene>
    <name evidence="2" type="ORF">WKW79_35140</name>
</gene>
<reference evidence="2 3" key="1">
    <citation type="submission" date="2024-03" db="EMBL/GenBank/DDBJ databases">
        <title>Novel species of the genus Variovorax.</title>
        <authorList>
            <person name="Liu Q."/>
            <person name="Xin Y.-H."/>
        </authorList>
    </citation>
    <scope>NUCLEOTIDE SEQUENCE [LARGE SCALE GENOMIC DNA]</scope>
    <source>
        <strain evidence="2 3">KACC 18901</strain>
    </source>
</reference>
<dbReference type="Pfam" id="PF07883">
    <property type="entry name" value="Cupin_2"/>
    <property type="match status" value="1"/>
</dbReference>
<evidence type="ECO:0000259" key="1">
    <source>
        <dbReference type="Pfam" id="PF07883"/>
    </source>
</evidence>
<organism evidence="2 3">
    <name type="scientific">Variovorax robiniae</name>
    <dbReference type="NCBI Taxonomy" id="1836199"/>
    <lineage>
        <taxon>Bacteria</taxon>
        <taxon>Pseudomonadati</taxon>
        <taxon>Pseudomonadota</taxon>
        <taxon>Betaproteobacteria</taxon>
        <taxon>Burkholderiales</taxon>
        <taxon>Comamonadaceae</taxon>
        <taxon>Variovorax</taxon>
    </lineage>
</organism>
<dbReference type="CDD" id="cd02209">
    <property type="entry name" value="cupin_XRE_C"/>
    <property type="match status" value="1"/>
</dbReference>
<name>A0ABU8XIY7_9BURK</name>